<dbReference type="SUPFAM" id="SSF103473">
    <property type="entry name" value="MFS general substrate transporter"/>
    <property type="match status" value="2"/>
</dbReference>
<evidence type="ECO:0000313" key="10">
    <source>
        <dbReference type="Proteomes" id="UP000014760"/>
    </source>
</evidence>
<keyword evidence="10" id="KW-1185">Reference proteome</keyword>
<evidence type="ECO:0000313" key="8">
    <source>
        <dbReference type="EMBL" id="ELU16919.1"/>
    </source>
</evidence>
<evidence type="ECO:0000256" key="5">
    <source>
        <dbReference type="ARBA" id="ARBA00023136"/>
    </source>
</evidence>
<dbReference type="PANTHER" id="PTHR16172:SF41">
    <property type="entry name" value="MAJOR FACILITATOR SUPERFAMILY DOMAIN-CONTAINING PROTEIN 6-LIKE"/>
    <property type="match status" value="1"/>
</dbReference>
<dbReference type="EMBL" id="KB292835">
    <property type="protein sequence ID" value="ELU16919.1"/>
    <property type="molecule type" value="Genomic_DNA"/>
</dbReference>
<dbReference type="FunCoup" id="R7VE62">
    <property type="interactions" value="15"/>
</dbReference>
<evidence type="ECO:0000256" key="6">
    <source>
        <dbReference type="SAM" id="Phobius"/>
    </source>
</evidence>
<dbReference type="AlphaFoldDB" id="R7VE62"/>
<feature type="transmembrane region" description="Helical" evidence="6">
    <location>
        <begin position="444"/>
        <end position="463"/>
    </location>
</feature>
<name>R7VE62_CAPTE</name>
<comment type="similarity">
    <text evidence="2">Belongs to the major facilitator superfamily. MFSD6 family.</text>
</comment>
<dbReference type="CDD" id="cd17335">
    <property type="entry name" value="MFS_MFSD6"/>
    <property type="match status" value="1"/>
</dbReference>
<feature type="transmembrane region" description="Helical" evidence="6">
    <location>
        <begin position="304"/>
        <end position="325"/>
    </location>
</feature>
<keyword evidence="3 6" id="KW-0812">Transmembrane</keyword>
<feature type="transmembrane region" description="Helical" evidence="6">
    <location>
        <begin position="234"/>
        <end position="255"/>
    </location>
</feature>
<feature type="domain" description="Major facilitator superfamily (MFS) profile" evidence="7">
    <location>
        <begin position="348"/>
        <end position="565"/>
    </location>
</feature>
<dbReference type="EnsemblMetazoa" id="CapteT106629">
    <property type="protein sequence ID" value="CapteP106629"/>
    <property type="gene ID" value="CapteG106629"/>
</dbReference>
<evidence type="ECO:0000256" key="3">
    <source>
        <dbReference type="ARBA" id="ARBA00022692"/>
    </source>
</evidence>
<dbReference type="Gene3D" id="1.20.1250.20">
    <property type="entry name" value="MFS general substrate transporter like domains"/>
    <property type="match status" value="3"/>
</dbReference>
<evidence type="ECO:0000256" key="4">
    <source>
        <dbReference type="ARBA" id="ARBA00022989"/>
    </source>
</evidence>
<feature type="transmembrane region" description="Helical" evidence="6">
    <location>
        <begin position="508"/>
        <end position="527"/>
    </location>
</feature>
<dbReference type="Pfam" id="PF12832">
    <property type="entry name" value="MFS_1_like"/>
    <property type="match status" value="1"/>
</dbReference>
<proteinExistence type="inferred from homology"/>
<evidence type="ECO:0000256" key="1">
    <source>
        <dbReference type="ARBA" id="ARBA00004141"/>
    </source>
</evidence>
<feature type="transmembrane region" description="Helical" evidence="6">
    <location>
        <begin position="475"/>
        <end position="496"/>
    </location>
</feature>
<dbReference type="EMBL" id="AMQN01004203">
    <property type="status" value="NOT_ANNOTATED_CDS"/>
    <property type="molecule type" value="Genomic_DNA"/>
</dbReference>
<feature type="transmembrane region" description="Helical" evidence="6">
    <location>
        <begin position="72"/>
        <end position="91"/>
    </location>
</feature>
<protein>
    <recommendedName>
        <fullName evidence="7">Major facilitator superfamily (MFS) profile domain-containing protein</fullName>
    </recommendedName>
</protein>
<evidence type="ECO:0000259" key="7">
    <source>
        <dbReference type="PROSITE" id="PS50850"/>
    </source>
</evidence>
<dbReference type="InterPro" id="IPR024989">
    <property type="entry name" value="MFS_assoc_dom"/>
</dbReference>
<reference evidence="8 10" key="2">
    <citation type="journal article" date="2013" name="Nature">
        <title>Insights into bilaterian evolution from three spiralian genomes.</title>
        <authorList>
            <person name="Simakov O."/>
            <person name="Marletaz F."/>
            <person name="Cho S.J."/>
            <person name="Edsinger-Gonzales E."/>
            <person name="Havlak P."/>
            <person name="Hellsten U."/>
            <person name="Kuo D.H."/>
            <person name="Larsson T."/>
            <person name="Lv J."/>
            <person name="Arendt D."/>
            <person name="Savage R."/>
            <person name="Osoegawa K."/>
            <person name="de Jong P."/>
            <person name="Grimwood J."/>
            <person name="Chapman J.A."/>
            <person name="Shapiro H."/>
            <person name="Aerts A."/>
            <person name="Otillar R.P."/>
            <person name="Terry A.Y."/>
            <person name="Boore J.L."/>
            <person name="Grigoriev I.V."/>
            <person name="Lindberg D.R."/>
            <person name="Seaver E.C."/>
            <person name="Weisblat D.A."/>
            <person name="Putnam N.H."/>
            <person name="Rokhsar D.S."/>
        </authorList>
    </citation>
    <scope>NUCLEOTIDE SEQUENCE</scope>
    <source>
        <strain evidence="8 10">I ESC-2004</strain>
    </source>
</reference>
<feature type="transmembrane region" description="Helical" evidence="6">
    <location>
        <begin position="12"/>
        <end position="31"/>
    </location>
</feature>
<dbReference type="OMA" id="WFGARRT"/>
<dbReference type="GO" id="GO:0022857">
    <property type="term" value="F:transmembrane transporter activity"/>
    <property type="evidence" value="ECO:0007669"/>
    <property type="project" value="InterPro"/>
</dbReference>
<dbReference type="PANTHER" id="PTHR16172">
    <property type="entry name" value="MAJOR FACILITATOR SUPERFAMILY DOMAIN-CONTAINING PROTEIN 6-LIKE"/>
    <property type="match status" value="1"/>
</dbReference>
<keyword evidence="5 6" id="KW-0472">Membrane</keyword>
<dbReference type="GO" id="GO:0016020">
    <property type="term" value="C:membrane"/>
    <property type="evidence" value="ECO:0007669"/>
    <property type="project" value="UniProtKB-SubCell"/>
</dbReference>
<dbReference type="InterPro" id="IPR036259">
    <property type="entry name" value="MFS_trans_sf"/>
</dbReference>
<dbReference type="STRING" id="283909.R7VE62"/>
<feature type="transmembrane region" description="Helical" evidence="6">
    <location>
        <begin position="382"/>
        <end position="402"/>
    </location>
</feature>
<sequence length="565" mass="61860">MKINRKLLPVKGTYFCVLGGVASLLPYLGVYMKQIGLSAAESAIIYGTMPFLGAFMRMLVGGIADKLQKHQVALLICCLLSGVFHGFLLLVPSRAAPANVIDLSLSCTPSSVAVSLDVCLAGSCLNTDLFGNASCDVTCCPAQHLCFGDLCLSNSSSQLCETFHVSRLVKDSFSYGDHNESCVSYVPSESIRYGEQVYSSLGCSSEINAQCSVSCDEVIPCVEVPPTEKYERTFWMFFIVCLIGQMFFAPIFSLVDAMTYDFLGAEYEKWGLQRLWGTVGFGAFAVACGLIMDVYNTGTEGKDYTFSFIAFAVLNILASALVFLYKISSNFQCKQIFKNMGALMRNVNVLLLMLAMFIFGSYTGLIEVFLFWHLSMIGGTQLLNGLCILVNCIPEAFVLIFAGSIIQKIGHVTCLHIAMLAYGVRLLAYSLLSEPWWVLSIEPLQAVCFGLMYAAASSYANMITPQGMSGTVQGIIGALYFGAGKGFGSVVGGIIFENFGAVITFRAYGISAFIFFVAFVLIHRFVIVPRQKDEESKKGVSHHHANQCFNSLKGKYCRIWWSRIN</sequence>
<reference evidence="10" key="1">
    <citation type="submission" date="2012-12" db="EMBL/GenBank/DDBJ databases">
        <authorList>
            <person name="Hellsten U."/>
            <person name="Grimwood J."/>
            <person name="Chapman J.A."/>
            <person name="Shapiro H."/>
            <person name="Aerts A."/>
            <person name="Otillar R.P."/>
            <person name="Terry A.Y."/>
            <person name="Boore J.L."/>
            <person name="Simakov O."/>
            <person name="Marletaz F."/>
            <person name="Cho S.-J."/>
            <person name="Edsinger-Gonzales E."/>
            <person name="Havlak P."/>
            <person name="Kuo D.-H."/>
            <person name="Larsson T."/>
            <person name="Lv J."/>
            <person name="Arendt D."/>
            <person name="Savage R."/>
            <person name="Osoegawa K."/>
            <person name="de Jong P."/>
            <person name="Lindberg D.R."/>
            <person name="Seaver E.C."/>
            <person name="Weisblat D.A."/>
            <person name="Putnam N.H."/>
            <person name="Grigoriev I.V."/>
            <person name="Rokhsar D.S."/>
        </authorList>
    </citation>
    <scope>NUCLEOTIDE SEQUENCE</scope>
    <source>
        <strain evidence="10">I ESC-2004</strain>
    </source>
</reference>
<dbReference type="OrthoDB" id="515887at2759"/>
<comment type="subcellular location">
    <subcellularLocation>
        <location evidence="1">Membrane</location>
        <topology evidence="1">Multi-pass membrane protein</topology>
    </subcellularLocation>
</comment>
<dbReference type="HOGENOM" id="CLU_013133_2_1_1"/>
<organism evidence="8">
    <name type="scientific">Capitella teleta</name>
    <name type="common">Polychaete worm</name>
    <dbReference type="NCBI Taxonomy" id="283909"/>
    <lineage>
        <taxon>Eukaryota</taxon>
        <taxon>Metazoa</taxon>
        <taxon>Spiralia</taxon>
        <taxon>Lophotrochozoa</taxon>
        <taxon>Annelida</taxon>
        <taxon>Polychaeta</taxon>
        <taxon>Sedentaria</taxon>
        <taxon>Scolecida</taxon>
        <taxon>Capitellidae</taxon>
        <taxon>Capitella</taxon>
    </lineage>
</organism>
<feature type="transmembrane region" description="Helical" evidence="6">
    <location>
        <begin position="275"/>
        <end position="292"/>
    </location>
</feature>
<dbReference type="InterPro" id="IPR020846">
    <property type="entry name" value="MFS_dom"/>
</dbReference>
<dbReference type="InterPro" id="IPR051717">
    <property type="entry name" value="MFS_MFSD6"/>
</dbReference>
<reference evidence="9" key="3">
    <citation type="submission" date="2015-06" db="UniProtKB">
        <authorList>
            <consortium name="EnsemblMetazoa"/>
        </authorList>
    </citation>
    <scope>IDENTIFICATION</scope>
</reference>
<feature type="transmembrane region" description="Helical" evidence="6">
    <location>
        <begin position="346"/>
        <end position="370"/>
    </location>
</feature>
<dbReference type="PROSITE" id="PS50850">
    <property type="entry name" value="MFS"/>
    <property type="match status" value="1"/>
</dbReference>
<accession>R7VE62</accession>
<keyword evidence="4 6" id="KW-1133">Transmembrane helix</keyword>
<dbReference type="Proteomes" id="UP000014760">
    <property type="component" value="Unassembled WGS sequence"/>
</dbReference>
<feature type="transmembrane region" description="Helical" evidence="6">
    <location>
        <begin position="414"/>
        <end position="432"/>
    </location>
</feature>
<gene>
    <name evidence="8" type="ORF">CAPTEDRAFT_106629</name>
</gene>
<evidence type="ECO:0000313" key="9">
    <source>
        <dbReference type="EnsemblMetazoa" id="CapteP106629"/>
    </source>
</evidence>
<feature type="transmembrane region" description="Helical" evidence="6">
    <location>
        <begin position="43"/>
        <end position="60"/>
    </location>
</feature>
<evidence type="ECO:0000256" key="2">
    <source>
        <dbReference type="ARBA" id="ARBA00005241"/>
    </source>
</evidence>